<accession>A0ABV3GKF3</accession>
<comment type="caution">
    <text evidence="3">The sequence shown here is derived from an EMBL/GenBank/DDBJ whole genome shotgun (WGS) entry which is preliminary data.</text>
</comment>
<keyword evidence="1" id="KW-0732">Signal</keyword>
<feature type="chain" id="PRO_5047222830" evidence="1">
    <location>
        <begin position="25"/>
        <end position="249"/>
    </location>
</feature>
<keyword evidence="4" id="KW-1185">Reference proteome</keyword>
<evidence type="ECO:0000313" key="3">
    <source>
        <dbReference type="EMBL" id="MEV0972056.1"/>
    </source>
</evidence>
<gene>
    <name evidence="3" type="ORF">AB0I59_25940</name>
</gene>
<organism evidence="3 4">
    <name type="scientific">Microtetraspora glauca</name>
    <dbReference type="NCBI Taxonomy" id="1996"/>
    <lineage>
        <taxon>Bacteria</taxon>
        <taxon>Bacillati</taxon>
        <taxon>Actinomycetota</taxon>
        <taxon>Actinomycetes</taxon>
        <taxon>Streptosporangiales</taxon>
        <taxon>Streptosporangiaceae</taxon>
        <taxon>Microtetraspora</taxon>
    </lineage>
</organism>
<dbReference type="Proteomes" id="UP001551675">
    <property type="component" value="Unassembled WGS sequence"/>
</dbReference>
<feature type="domain" description="DUF4097" evidence="2">
    <location>
        <begin position="39"/>
        <end position="242"/>
    </location>
</feature>
<evidence type="ECO:0000259" key="2">
    <source>
        <dbReference type="Pfam" id="PF13349"/>
    </source>
</evidence>
<dbReference type="EMBL" id="JBFALK010000015">
    <property type="protein sequence ID" value="MEV0972056.1"/>
    <property type="molecule type" value="Genomic_DNA"/>
</dbReference>
<dbReference type="InterPro" id="IPR025164">
    <property type="entry name" value="Toastrack_DUF4097"/>
</dbReference>
<dbReference type="PROSITE" id="PS51257">
    <property type="entry name" value="PROKAR_LIPOPROTEIN"/>
    <property type="match status" value="1"/>
</dbReference>
<proteinExistence type="predicted"/>
<evidence type="ECO:0000313" key="4">
    <source>
        <dbReference type="Proteomes" id="UP001551675"/>
    </source>
</evidence>
<evidence type="ECO:0000256" key="1">
    <source>
        <dbReference type="SAM" id="SignalP"/>
    </source>
</evidence>
<sequence length="249" mass="25679">MTTSRSLVLTASALVLLAGCGVSADEAQPEKRSFAFAQDRLSIAKGSGDLDIKPGEVADVQVRRWFSRWSVLGGDPKTTWDLKDGTLTLATDCVTLIGGCDVRYEVVVPAGTALTVEGDNGRVSASGFGAGLRIRTDNGAISVADASGPLSLESENGEVRATGTRSGQVDAVSGNGAIHLAFAAVPDQVAVRTDNGALTVEVPDAAYQVKVKGGKDVRADVREDATSRHVITATSDNGRITVRPAGPAS</sequence>
<name>A0ABV3GKF3_MICGL</name>
<protein>
    <submittedName>
        <fullName evidence="3">DUF4097 family beta strand repeat-containing protein</fullName>
    </submittedName>
</protein>
<dbReference type="Pfam" id="PF13349">
    <property type="entry name" value="DUF4097"/>
    <property type="match status" value="1"/>
</dbReference>
<dbReference type="RefSeq" id="WP_358136833.1">
    <property type="nucleotide sequence ID" value="NZ_JBFALK010000015.1"/>
</dbReference>
<reference evidence="3 4" key="1">
    <citation type="submission" date="2024-06" db="EMBL/GenBank/DDBJ databases">
        <title>The Natural Products Discovery Center: Release of the First 8490 Sequenced Strains for Exploring Actinobacteria Biosynthetic Diversity.</title>
        <authorList>
            <person name="Kalkreuter E."/>
            <person name="Kautsar S.A."/>
            <person name="Yang D."/>
            <person name="Bader C.D."/>
            <person name="Teijaro C.N."/>
            <person name="Fluegel L."/>
            <person name="Davis C.M."/>
            <person name="Simpson J.R."/>
            <person name="Lauterbach L."/>
            <person name="Steele A.D."/>
            <person name="Gui C."/>
            <person name="Meng S."/>
            <person name="Li G."/>
            <person name="Viehrig K."/>
            <person name="Ye F."/>
            <person name="Su P."/>
            <person name="Kiefer A.F."/>
            <person name="Nichols A."/>
            <person name="Cepeda A.J."/>
            <person name="Yan W."/>
            <person name="Fan B."/>
            <person name="Jiang Y."/>
            <person name="Adhikari A."/>
            <person name="Zheng C.-J."/>
            <person name="Schuster L."/>
            <person name="Cowan T.M."/>
            <person name="Smanski M.J."/>
            <person name="Chevrette M.G."/>
            <person name="De Carvalho L.P.S."/>
            <person name="Shen B."/>
        </authorList>
    </citation>
    <scope>NUCLEOTIDE SEQUENCE [LARGE SCALE GENOMIC DNA]</scope>
    <source>
        <strain evidence="3 4">NPDC050100</strain>
    </source>
</reference>
<feature type="signal peptide" evidence="1">
    <location>
        <begin position="1"/>
        <end position="24"/>
    </location>
</feature>